<evidence type="ECO:0000256" key="1">
    <source>
        <dbReference type="ARBA" id="ARBA00006432"/>
    </source>
</evidence>
<evidence type="ECO:0000313" key="7">
    <source>
        <dbReference type="EMBL" id="OAV51834.1"/>
    </source>
</evidence>
<dbReference type="GO" id="GO:0006633">
    <property type="term" value="P:fatty acid biosynthetic process"/>
    <property type="evidence" value="ECO:0007669"/>
    <property type="project" value="TreeGrafter"/>
</dbReference>
<name>A0A1B7LV53_9MICC</name>
<dbReference type="GO" id="GO:0016405">
    <property type="term" value="F:CoA-ligase activity"/>
    <property type="evidence" value="ECO:0007669"/>
    <property type="project" value="UniProtKB-ARBA"/>
</dbReference>
<comment type="caution">
    <text evidence="7">The sequence shown here is derived from an EMBL/GenBank/DDBJ whole genome shotgun (WGS) entry which is preliminary data.</text>
</comment>
<dbReference type="GO" id="GO:0004321">
    <property type="term" value="F:fatty-acyl-CoA synthase activity"/>
    <property type="evidence" value="ECO:0007669"/>
    <property type="project" value="TreeGrafter"/>
</dbReference>
<dbReference type="GO" id="GO:0005524">
    <property type="term" value="F:ATP binding"/>
    <property type="evidence" value="ECO:0007669"/>
    <property type="project" value="UniProtKB-KW"/>
</dbReference>
<feature type="domain" description="AMP-binding enzyme C-terminal" evidence="6">
    <location>
        <begin position="463"/>
        <end position="541"/>
    </location>
</feature>
<dbReference type="RefSeq" id="WP_052499968.1">
    <property type="nucleotide sequence ID" value="NZ_LXEY01000114.1"/>
</dbReference>
<proteinExistence type="inferred from homology"/>
<dbReference type="InterPro" id="IPR042099">
    <property type="entry name" value="ANL_N_sf"/>
</dbReference>
<feature type="domain" description="AMP-dependent synthetase/ligase" evidence="5">
    <location>
        <begin position="54"/>
        <end position="413"/>
    </location>
</feature>
<reference evidence="7 8" key="1">
    <citation type="submission" date="2016-04" db="EMBL/GenBank/DDBJ databases">
        <title>First whole genome shotgun sequence of the bacterium Enteractinococcus sp. strain UASWS1574.</title>
        <authorList>
            <person name="Crovadore J."/>
            <person name="Chablais R."/>
            <person name="Lefort F."/>
        </authorList>
    </citation>
    <scope>NUCLEOTIDE SEQUENCE [LARGE SCALE GENOMIC DNA]</scope>
    <source>
        <strain evidence="7 8">UASWS1574</strain>
    </source>
</reference>
<dbReference type="PANTHER" id="PTHR43605:SF10">
    <property type="entry name" value="ACYL-COA SYNTHETASE MEDIUM CHAIN FAMILY MEMBER 3"/>
    <property type="match status" value="1"/>
</dbReference>
<protein>
    <submittedName>
        <fullName evidence="7">AMP-dependent synthetase</fullName>
    </submittedName>
</protein>
<keyword evidence="4" id="KW-0067">ATP-binding</keyword>
<evidence type="ECO:0000256" key="2">
    <source>
        <dbReference type="ARBA" id="ARBA00022598"/>
    </source>
</evidence>
<keyword evidence="2" id="KW-0436">Ligase</keyword>
<sequence length="585" mass="63954">MNATEQYRTARDRLMALDPTEVAEKFVWPQFEHFNFGLDWFDALGNDPVRAHQPALIVTGDAGTTRLSFAELSARSTQVAGWFQSLGVSRGDKFMMMLDNEVELWEAMLAAIKIGAVILPTTVMLNPEALASRIQRAGVNWVLTNQQNIAKFSDLQAHGINMSDIGLVVTGDNPVAGTHAFTDAYSSTTQFVVDGPTPADAEMLVYFTSGTTSEPKMVLHTQQSYSVGHFSTLYWLGVHADDVHLNISSPGWGKHAWSSFFGPWIGEATILSVNYARFDAATMLDVIEEFDVTSLCAPPTVWRMLIHADMGRINTPPRNAVSAGEPLNLSTLEKVRDAWGVTIRDGYGQTETTLQIATTPGLKVPAGALGKPLPGFNVELVDEVTSQLIAGPGTGQVALRLDPGPVGLTPGYYRDAQRNLQVFGSTLYLTGDLMSRDDDGVYTYVGRADDLFKASDYKLSPFELENGLMSDPVISEVAVVPSPDPVRTAVPKAYVVLAPGHTPTPETAQAIFAHARTVLPPYGRIRRLEFVTELPKTVSGKIRRVVLREDEIHTHGDQGQHTTQVMAARTTTQGYGHEYTDAQFR</sequence>
<dbReference type="InterPro" id="IPR025110">
    <property type="entry name" value="AMP-bd_C"/>
</dbReference>
<dbReference type="AlphaFoldDB" id="A0A1B7LV53"/>
<dbReference type="Pfam" id="PF00501">
    <property type="entry name" value="AMP-binding"/>
    <property type="match status" value="1"/>
</dbReference>
<gene>
    <name evidence="7" type="ORF">A6F49_01780</name>
</gene>
<dbReference type="Proteomes" id="UP000078292">
    <property type="component" value="Unassembled WGS sequence"/>
</dbReference>
<dbReference type="SUPFAM" id="SSF56801">
    <property type="entry name" value="Acetyl-CoA synthetase-like"/>
    <property type="match status" value="1"/>
</dbReference>
<accession>A0A1B7LV53</accession>
<evidence type="ECO:0000313" key="8">
    <source>
        <dbReference type="Proteomes" id="UP000078292"/>
    </source>
</evidence>
<dbReference type="STRING" id="1837282.A6F49_01780"/>
<dbReference type="InterPro" id="IPR020845">
    <property type="entry name" value="AMP-binding_CS"/>
</dbReference>
<dbReference type="Pfam" id="PF13193">
    <property type="entry name" value="AMP-binding_C"/>
    <property type="match status" value="1"/>
</dbReference>
<evidence type="ECO:0000256" key="3">
    <source>
        <dbReference type="ARBA" id="ARBA00022741"/>
    </source>
</evidence>
<evidence type="ECO:0000259" key="5">
    <source>
        <dbReference type="Pfam" id="PF00501"/>
    </source>
</evidence>
<organism evidence="7 8">
    <name type="scientific">Enteractinococcus helveticum</name>
    <dbReference type="NCBI Taxonomy" id="1837282"/>
    <lineage>
        <taxon>Bacteria</taxon>
        <taxon>Bacillati</taxon>
        <taxon>Actinomycetota</taxon>
        <taxon>Actinomycetes</taxon>
        <taxon>Micrococcales</taxon>
        <taxon>Micrococcaceae</taxon>
    </lineage>
</organism>
<dbReference type="EMBL" id="LXEY01000114">
    <property type="protein sequence ID" value="OAV51834.1"/>
    <property type="molecule type" value="Genomic_DNA"/>
</dbReference>
<keyword evidence="3" id="KW-0547">Nucleotide-binding</keyword>
<dbReference type="GO" id="GO:0006637">
    <property type="term" value="P:acyl-CoA metabolic process"/>
    <property type="evidence" value="ECO:0007669"/>
    <property type="project" value="TreeGrafter"/>
</dbReference>
<dbReference type="InterPro" id="IPR000873">
    <property type="entry name" value="AMP-dep_synth/lig_dom"/>
</dbReference>
<dbReference type="InterPro" id="IPR051087">
    <property type="entry name" value="Mitochondrial_ACSM"/>
</dbReference>
<dbReference type="OrthoDB" id="9803968at2"/>
<evidence type="ECO:0000256" key="4">
    <source>
        <dbReference type="ARBA" id="ARBA00022840"/>
    </source>
</evidence>
<dbReference type="Gene3D" id="3.40.50.12780">
    <property type="entry name" value="N-terminal domain of ligase-like"/>
    <property type="match status" value="1"/>
</dbReference>
<keyword evidence="8" id="KW-1185">Reference proteome</keyword>
<dbReference type="PROSITE" id="PS00455">
    <property type="entry name" value="AMP_BINDING"/>
    <property type="match status" value="1"/>
</dbReference>
<comment type="similarity">
    <text evidence="1">Belongs to the ATP-dependent AMP-binding enzyme family.</text>
</comment>
<dbReference type="GO" id="GO:0015645">
    <property type="term" value="F:fatty acid ligase activity"/>
    <property type="evidence" value="ECO:0007669"/>
    <property type="project" value="TreeGrafter"/>
</dbReference>
<dbReference type="InterPro" id="IPR045851">
    <property type="entry name" value="AMP-bd_C_sf"/>
</dbReference>
<evidence type="ECO:0000259" key="6">
    <source>
        <dbReference type="Pfam" id="PF13193"/>
    </source>
</evidence>
<dbReference type="PANTHER" id="PTHR43605">
    <property type="entry name" value="ACYL-COENZYME A SYNTHETASE"/>
    <property type="match status" value="1"/>
</dbReference>
<dbReference type="Gene3D" id="3.30.300.30">
    <property type="match status" value="1"/>
</dbReference>